<reference evidence="3 4" key="1">
    <citation type="journal article" date="2018" name="Cell">
        <title>The Chara Genome: Secondary Complexity and Implications for Plant Terrestrialization.</title>
        <authorList>
            <person name="Nishiyama T."/>
            <person name="Sakayama H."/>
            <person name="Vries J.D."/>
            <person name="Buschmann H."/>
            <person name="Saint-Marcoux D."/>
            <person name="Ullrich K.K."/>
            <person name="Haas F.B."/>
            <person name="Vanderstraeten L."/>
            <person name="Becker D."/>
            <person name="Lang D."/>
            <person name="Vosolsobe S."/>
            <person name="Rombauts S."/>
            <person name="Wilhelmsson P.K.I."/>
            <person name="Janitza P."/>
            <person name="Kern R."/>
            <person name="Heyl A."/>
            <person name="Rumpler F."/>
            <person name="Villalobos L.I.A.C."/>
            <person name="Clay J.M."/>
            <person name="Skokan R."/>
            <person name="Toyoda A."/>
            <person name="Suzuki Y."/>
            <person name="Kagoshima H."/>
            <person name="Schijlen E."/>
            <person name="Tajeshwar N."/>
            <person name="Catarino B."/>
            <person name="Hetherington A.J."/>
            <person name="Saltykova A."/>
            <person name="Bonnot C."/>
            <person name="Breuninger H."/>
            <person name="Symeonidi A."/>
            <person name="Radhakrishnan G.V."/>
            <person name="Van Nieuwerburgh F."/>
            <person name="Deforce D."/>
            <person name="Chang C."/>
            <person name="Karol K.G."/>
            <person name="Hedrich R."/>
            <person name="Ulvskov P."/>
            <person name="Glockner G."/>
            <person name="Delwiche C.F."/>
            <person name="Petrasek J."/>
            <person name="Van de Peer Y."/>
            <person name="Friml J."/>
            <person name="Beilby M."/>
            <person name="Dolan L."/>
            <person name="Kohara Y."/>
            <person name="Sugano S."/>
            <person name="Fujiyama A."/>
            <person name="Delaux P.-M."/>
            <person name="Quint M."/>
            <person name="TheiBen G."/>
            <person name="Hagemann M."/>
            <person name="Harholt J."/>
            <person name="Dunand C."/>
            <person name="Zachgo S."/>
            <person name="Langdale J."/>
            <person name="Maumus F."/>
            <person name="Straeten D.V.D."/>
            <person name="Gould S.B."/>
            <person name="Rensing S.A."/>
        </authorList>
    </citation>
    <scope>NUCLEOTIDE SEQUENCE [LARGE SCALE GENOMIC DNA]</scope>
    <source>
        <strain evidence="3 4">S276</strain>
    </source>
</reference>
<feature type="transmembrane region" description="Helical" evidence="2">
    <location>
        <begin position="105"/>
        <end position="123"/>
    </location>
</feature>
<proteinExistence type="predicted"/>
<evidence type="ECO:0000313" key="3">
    <source>
        <dbReference type="EMBL" id="GBG67763.1"/>
    </source>
</evidence>
<evidence type="ECO:0000256" key="1">
    <source>
        <dbReference type="SAM" id="MobiDB-lite"/>
    </source>
</evidence>
<keyword evidence="2" id="KW-0472">Membrane</keyword>
<keyword evidence="4" id="KW-1185">Reference proteome</keyword>
<dbReference type="EMBL" id="BFEA01000091">
    <property type="protein sequence ID" value="GBG67763.1"/>
    <property type="molecule type" value="Genomic_DNA"/>
</dbReference>
<gene>
    <name evidence="3" type="ORF">CBR_g888</name>
</gene>
<comment type="caution">
    <text evidence="3">The sequence shown here is derived from an EMBL/GenBank/DDBJ whole genome shotgun (WGS) entry which is preliminary data.</text>
</comment>
<accession>A0A388KCT8</accession>
<keyword evidence="2" id="KW-0812">Transmembrane</keyword>
<keyword evidence="2" id="KW-1133">Transmembrane helix</keyword>
<dbReference type="AlphaFoldDB" id="A0A388KCT8"/>
<dbReference type="Gramene" id="GBG67763">
    <property type="protein sequence ID" value="GBG67763"/>
    <property type="gene ID" value="CBR_g888"/>
</dbReference>
<feature type="region of interest" description="Disordered" evidence="1">
    <location>
        <begin position="1"/>
        <end position="36"/>
    </location>
</feature>
<protein>
    <submittedName>
        <fullName evidence="3">Uncharacterized protein</fullName>
    </submittedName>
</protein>
<organism evidence="3 4">
    <name type="scientific">Chara braunii</name>
    <name type="common">Braun's stonewort</name>
    <dbReference type="NCBI Taxonomy" id="69332"/>
    <lineage>
        <taxon>Eukaryota</taxon>
        <taxon>Viridiplantae</taxon>
        <taxon>Streptophyta</taxon>
        <taxon>Charophyceae</taxon>
        <taxon>Charales</taxon>
        <taxon>Characeae</taxon>
        <taxon>Chara</taxon>
    </lineage>
</organism>
<dbReference type="Proteomes" id="UP000265515">
    <property type="component" value="Unassembled WGS sequence"/>
</dbReference>
<evidence type="ECO:0000313" key="4">
    <source>
        <dbReference type="Proteomes" id="UP000265515"/>
    </source>
</evidence>
<sequence>MGPWRLSPGFLASKGRGSRGHAKAPPLPPPRSTGAASFSLESVPRIACSQRDGNGRNQAVSWSNFEDVVNEILPFRLVERQETEWSQRMGGGRGAMFLKGDCRPFIKLFTLTAIAFSTIFIFYETRFLRGTARAVDVGVGRNRAAEGTLLPEFSIVGMQSRLLSSLREGEEGRGLEDNPHLVGEGRENGSRMRRSAKMDDKEIEVRESSS</sequence>
<name>A0A388KCT8_CHABU</name>
<evidence type="ECO:0000256" key="2">
    <source>
        <dbReference type="SAM" id="Phobius"/>
    </source>
</evidence>
<feature type="region of interest" description="Disordered" evidence="1">
    <location>
        <begin position="167"/>
        <end position="210"/>
    </location>
</feature>